<sequence>MSLPVLPCCQVCSVLLLGWGRMADFPDGFPLDVSLPWASVPCLLGRTDLRIRHRIAPGSKVWSRGNKKALRSTHRDGVSWQHKFNHQ</sequence>
<organism evidence="1 2">
    <name type="scientific">Mucuna pruriens</name>
    <name type="common">Velvet bean</name>
    <name type="synonym">Dolichos pruriens</name>
    <dbReference type="NCBI Taxonomy" id="157652"/>
    <lineage>
        <taxon>Eukaryota</taxon>
        <taxon>Viridiplantae</taxon>
        <taxon>Streptophyta</taxon>
        <taxon>Embryophyta</taxon>
        <taxon>Tracheophyta</taxon>
        <taxon>Spermatophyta</taxon>
        <taxon>Magnoliopsida</taxon>
        <taxon>eudicotyledons</taxon>
        <taxon>Gunneridae</taxon>
        <taxon>Pentapetalae</taxon>
        <taxon>rosids</taxon>
        <taxon>fabids</taxon>
        <taxon>Fabales</taxon>
        <taxon>Fabaceae</taxon>
        <taxon>Papilionoideae</taxon>
        <taxon>50 kb inversion clade</taxon>
        <taxon>NPAAA clade</taxon>
        <taxon>indigoferoid/millettioid clade</taxon>
        <taxon>Phaseoleae</taxon>
        <taxon>Mucuna</taxon>
    </lineage>
</organism>
<dbReference type="EMBL" id="QJKJ01000914">
    <property type="protein sequence ID" value="RDY10085.1"/>
    <property type="molecule type" value="Genomic_DNA"/>
</dbReference>
<feature type="non-terminal residue" evidence="1">
    <location>
        <position position="1"/>
    </location>
</feature>
<evidence type="ECO:0000313" key="2">
    <source>
        <dbReference type="Proteomes" id="UP000257109"/>
    </source>
</evidence>
<accession>A0A371I4Y0</accession>
<name>A0A371I4Y0_MUCPR</name>
<gene>
    <name evidence="1" type="ORF">CR513_05456</name>
</gene>
<protein>
    <submittedName>
        <fullName evidence="1">Uncharacterized protein</fullName>
    </submittedName>
</protein>
<proteinExistence type="predicted"/>
<comment type="caution">
    <text evidence="1">The sequence shown here is derived from an EMBL/GenBank/DDBJ whole genome shotgun (WGS) entry which is preliminary data.</text>
</comment>
<dbReference type="AlphaFoldDB" id="A0A371I4Y0"/>
<reference evidence="1" key="1">
    <citation type="submission" date="2018-05" db="EMBL/GenBank/DDBJ databases">
        <title>Draft genome of Mucuna pruriens seed.</title>
        <authorList>
            <person name="Nnadi N.E."/>
            <person name="Vos R."/>
            <person name="Hasami M.H."/>
            <person name="Devisetty U.K."/>
            <person name="Aguiy J.C."/>
        </authorList>
    </citation>
    <scope>NUCLEOTIDE SEQUENCE [LARGE SCALE GENOMIC DNA]</scope>
    <source>
        <strain evidence="1">JCA_2017</strain>
    </source>
</reference>
<keyword evidence="2" id="KW-1185">Reference proteome</keyword>
<dbReference type="Proteomes" id="UP000257109">
    <property type="component" value="Unassembled WGS sequence"/>
</dbReference>
<evidence type="ECO:0000313" key="1">
    <source>
        <dbReference type="EMBL" id="RDY10085.1"/>
    </source>
</evidence>